<dbReference type="PANTHER" id="PTHR13710">
    <property type="entry name" value="DNA HELICASE RECQ FAMILY MEMBER"/>
    <property type="match status" value="1"/>
</dbReference>
<dbReference type="InterPro" id="IPR001650">
    <property type="entry name" value="Helicase_C-like"/>
</dbReference>
<keyword evidence="9" id="KW-0378">Hydrolase</keyword>
<dbReference type="OrthoDB" id="10261556at2759"/>
<evidence type="ECO:0000256" key="5">
    <source>
        <dbReference type="ARBA" id="ARBA00034808"/>
    </source>
</evidence>
<comment type="similarity">
    <text evidence="1">Belongs to the helicase family. RecQ subfamily.</text>
</comment>
<dbReference type="InterPro" id="IPR011545">
    <property type="entry name" value="DEAD/DEAH_box_helicase_dom"/>
</dbReference>
<name>A0A8H6X394_9AGAR</name>
<dbReference type="AlphaFoldDB" id="A0A8H6X394"/>
<evidence type="ECO:0000256" key="6">
    <source>
        <dbReference type="SAM" id="MobiDB-lite"/>
    </source>
</evidence>
<dbReference type="SUPFAM" id="SSF52540">
    <property type="entry name" value="P-loop containing nucleoside triphosphate hydrolases"/>
    <property type="match status" value="1"/>
</dbReference>
<proteinExistence type="inferred from homology"/>
<feature type="region of interest" description="Disordered" evidence="6">
    <location>
        <begin position="440"/>
        <end position="460"/>
    </location>
</feature>
<dbReference type="Pfam" id="PF00270">
    <property type="entry name" value="DEAD"/>
    <property type="match status" value="1"/>
</dbReference>
<comment type="catalytic activity">
    <reaction evidence="4">
        <text>Couples ATP hydrolysis with the unwinding of duplex DNA by translocating in the 3'-5' direction.</text>
        <dbReference type="EC" id="5.6.2.4"/>
    </reaction>
</comment>
<dbReference type="Pfam" id="PF00271">
    <property type="entry name" value="Helicase_C"/>
    <property type="match status" value="1"/>
</dbReference>
<dbReference type="GO" id="GO:0016787">
    <property type="term" value="F:hydrolase activity"/>
    <property type="evidence" value="ECO:0007669"/>
    <property type="project" value="UniProtKB-KW"/>
</dbReference>
<feature type="domain" description="Helicase C-terminal" evidence="8">
    <location>
        <begin position="235"/>
        <end position="397"/>
    </location>
</feature>
<keyword evidence="3" id="KW-0067">ATP-binding</keyword>
<evidence type="ECO:0000313" key="10">
    <source>
        <dbReference type="Proteomes" id="UP000623467"/>
    </source>
</evidence>
<feature type="domain" description="Helicase ATP-binding" evidence="7">
    <location>
        <begin position="37"/>
        <end position="209"/>
    </location>
</feature>
<gene>
    <name evidence="9" type="ORF">MSAN_02426500</name>
</gene>
<dbReference type="SMART" id="SM00487">
    <property type="entry name" value="DEXDc"/>
    <property type="match status" value="1"/>
</dbReference>
<reference evidence="9" key="1">
    <citation type="submission" date="2020-05" db="EMBL/GenBank/DDBJ databases">
        <title>Mycena genomes resolve the evolution of fungal bioluminescence.</title>
        <authorList>
            <person name="Tsai I.J."/>
        </authorList>
    </citation>
    <scope>NUCLEOTIDE SEQUENCE</scope>
    <source>
        <strain evidence="9">160909Yilan</strain>
    </source>
</reference>
<dbReference type="PANTHER" id="PTHR13710:SF154">
    <property type="entry name" value="RECQ HELICASE, PUTATIVE (AFU_ORTHOLOGUE AFUA_6G14720)-RELATED"/>
    <property type="match status" value="1"/>
</dbReference>
<dbReference type="GO" id="GO:0043138">
    <property type="term" value="F:3'-5' DNA helicase activity"/>
    <property type="evidence" value="ECO:0007669"/>
    <property type="project" value="UniProtKB-EC"/>
</dbReference>
<dbReference type="GO" id="GO:0005737">
    <property type="term" value="C:cytoplasm"/>
    <property type="evidence" value="ECO:0007669"/>
    <property type="project" value="TreeGrafter"/>
</dbReference>
<dbReference type="PROSITE" id="PS51194">
    <property type="entry name" value="HELICASE_CTER"/>
    <property type="match status" value="1"/>
</dbReference>
<comment type="caution">
    <text evidence="9">The sequence shown here is derived from an EMBL/GenBank/DDBJ whole genome shotgun (WGS) entry which is preliminary data.</text>
</comment>
<sequence>MPSAPTGPPKYSCTQIRAKAIESLGYQPCLWQIKVVEAILKRDGDVVCISATGSGKTLTFWLPLLFRPGGIQLVISPLNILGQQNVAQLAAMKINGITITAETATHKNFQDIEDGKYAVVVTNVEMLMQPHGGFEKLWKKPNFTSRLISLVWDEGHCASTWAAFRPEYKQVSRLRYLIPRDIPFVIESATLPPAVLSDVMKNLQVLPDKCTIIRRSNDRPNINLVVREMKYPMNSYKDLAFLFPEGWKPGDPLPHKFLIFFDSIADSIAAAEYLRARLPPEHRHKIKWFNSEMSSEFKDTESDALKSGKIWGLCCTDSFGMGLDLSDVLLVIQWRSTCDMCTLWQRLGRAARALNLIATGLFLVEPKRFDANIAKAEARALKRAAASKKRKQPADAGDDSPAKRAAVAAPGEPNVPVVREIIMPAVTETAAAADDIAVSEDSHDPFLPPSPMPNLPVLRGPDSMQIDDYKLTRRAIYAAVTSPVPEWAKATKKKGADRLEPVLDDFINAATRQPKNPCFRLPPTIYFSNDSTGQLLPFSSRSLPAADAIAVSDHLQCRPDLEGGCTRCKIAPAEICCELCTPDQFVDFARVNLPKTKQQPKRTTIPDYKADHVDFVLRDDLQKFRKSRTIELRGTAYYRSLGAAYVMPDNVLQRIVDCSRLHKIQTTADLLKETRWHRVVEDGEQVLAIISLHHPPPTLPEIPATLTPLRPTTNTPLNVTQTPNIRRCSQCGLLGHIGV</sequence>
<evidence type="ECO:0000259" key="8">
    <source>
        <dbReference type="PROSITE" id="PS51194"/>
    </source>
</evidence>
<dbReference type="EMBL" id="JACAZH010000057">
    <property type="protein sequence ID" value="KAF7333244.1"/>
    <property type="molecule type" value="Genomic_DNA"/>
</dbReference>
<keyword evidence="2" id="KW-0547">Nucleotide-binding</keyword>
<evidence type="ECO:0000256" key="1">
    <source>
        <dbReference type="ARBA" id="ARBA00005446"/>
    </source>
</evidence>
<accession>A0A8H6X394</accession>
<evidence type="ECO:0000256" key="3">
    <source>
        <dbReference type="ARBA" id="ARBA00022840"/>
    </source>
</evidence>
<dbReference type="GO" id="GO:0005694">
    <property type="term" value="C:chromosome"/>
    <property type="evidence" value="ECO:0007669"/>
    <property type="project" value="TreeGrafter"/>
</dbReference>
<dbReference type="InterPro" id="IPR014001">
    <property type="entry name" value="Helicase_ATP-bd"/>
</dbReference>
<dbReference type="GO" id="GO:0003676">
    <property type="term" value="F:nucleic acid binding"/>
    <property type="evidence" value="ECO:0007669"/>
    <property type="project" value="InterPro"/>
</dbReference>
<dbReference type="InterPro" id="IPR027417">
    <property type="entry name" value="P-loop_NTPase"/>
</dbReference>
<dbReference type="Gene3D" id="3.40.50.300">
    <property type="entry name" value="P-loop containing nucleotide triphosphate hydrolases"/>
    <property type="match status" value="2"/>
</dbReference>
<evidence type="ECO:0000259" key="7">
    <source>
        <dbReference type="PROSITE" id="PS51192"/>
    </source>
</evidence>
<evidence type="ECO:0000256" key="4">
    <source>
        <dbReference type="ARBA" id="ARBA00034617"/>
    </source>
</evidence>
<dbReference type="GO" id="GO:0009378">
    <property type="term" value="F:four-way junction helicase activity"/>
    <property type="evidence" value="ECO:0007669"/>
    <property type="project" value="TreeGrafter"/>
</dbReference>
<dbReference type="EC" id="5.6.2.4" evidence="5"/>
<dbReference type="Proteomes" id="UP000623467">
    <property type="component" value="Unassembled WGS sequence"/>
</dbReference>
<dbReference type="PROSITE" id="PS51192">
    <property type="entry name" value="HELICASE_ATP_BIND_1"/>
    <property type="match status" value="1"/>
</dbReference>
<keyword evidence="10" id="KW-1185">Reference proteome</keyword>
<evidence type="ECO:0000313" key="9">
    <source>
        <dbReference type="EMBL" id="KAF7333244.1"/>
    </source>
</evidence>
<feature type="region of interest" description="Disordered" evidence="6">
    <location>
        <begin position="384"/>
        <end position="410"/>
    </location>
</feature>
<dbReference type="SMART" id="SM00490">
    <property type="entry name" value="HELICc"/>
    <property type="match status" value="1"/>
</dbReference>
<dbReference type="GO" id="GO:0000724">
    <property type="term" value="P:double-strand break repair via homologous recombination"/>
    <property type="evidence" value="ECO:0007669"/>
    <property type="project" value="TreeGrafter"/>
</dbReference>
<dbReference type="GO" id="GO:0005524">
    <property type="term" value="F:ATP binding"/>
    <property type="evidence" value="ECO:0007669"/>
    <property type="project" value="UniProtKB-KW"/>
</dbReference>
<protein>
    <recommendedName>
        <fullName evidence="5">DNA 3'-5' helicase</fullName>
        <ecNumber evidence="5">5.6.2.4</ecNumber>
    </recommendedName>
</protein>
<organism evidence="9 10">
    <name type="scientific">Mycena sanguinolenta</name>
    <dbReference type="NCBI Taxonomy" id="230812"/>
    <lineage>
        <taxon>Eukaryota</taxon>
        <taxon>Fungi</taxon>
        <taxon>Dikarya</taxon>
        <taxon>Basidiomycota</taxon>
        <taxon>Agaricomycotina</taxon>
        <taxon>Agaricomycetes</taxon>
        <taxon>Agaricomycetidae</taxon>
        <taxon>Agaricales</taxon>
        <taxon>Marasmiineae</taxon>
        <taxon>Mycenaceae</taxon>
        <taxon>Mycena</taxon>
    </lineage>
</organism>
<evidence type="ECO:0000256" key="2">
    <source>
        <dbReference type="ARBA" id="ARBA00022741"/>
    </source>
</evidence>